<dbReference type="AlphaFoldDB" id="A0A936NDR1"/>
<comment type="similarity">
    <text evidence="3">Belongs to the bacterial histone-like protein family.</text>
</comment>
<organism evidence="4 5">
    <name type="scientific">Candidatus Neomicrothrix subdominans</name>
    <dbReference type="NCBI Taxonomy" id="2954438"/>
    <lineage>
        <taxon>Bacteria</taxon>
        <taxon>Bacillati</taxon>
        <taxon>Actinomycetota</taxon>
        <taxon>Acidimicrobiia</taxon>
        <taxon>Acidimicrobiales</taxon>
        <taxon>Microthrixaceae</taxon>
        <taxon>Candidatus Neomicrothrix</taxon>
    </lineage>
</organism>
<dbReference type="SUPFAM" id="SSF47729">
    <property type="entry name" value="IHF-like DNA-binding proteins"/>
    <property type="match status" value="1"/>
</dbReference>
<proteinExistence type="inferred from homology"/>
<dbReference type="Pfam" id="PF00216">
    <property type="entry name" value="Bac_DNA_binding"/>
    <property type="match status" value="1"/>
</dbReference>
<evidence type="ECO:0000313" key="4">
    <source>
        <dbReference type="EMBL" id="MBK9298445.1"/>
    </source>
</evidence>
<keyword evidence="1" id="KW-0226">DNA condensation</keyword>
<dbReference type="PRINTS" id="PR01727">
    <property type="entry name" value="DNABINDINGHU"/>
</dbReference>
<dbReference type="SMART" id="SM00411">
    <property type="entry name" value="BHL"/>
    <property type="match status" value="1"/>
</dbReference>
<evidence type="ECO:0000256" key="2">
    <source>
        <dbReference type="ARBA" id="ARBA00023125"/>
    </source>
</evidence>
<protein>
    <submittedName>
        <fullName evidence="4">HU family DNA-binding protein</fullName>
    </submittedName>
</protein>
<dbReference type="Gene3D" id="4.10.520.10">
    <property type="entry name" value="IHF-like DNA-binding proteins"/>
    <property type="match status" value="1"/>
</dbReference>
<reference evidence="4 5" key="1">
    <citation type="submission" date="2020-10" db="EMBL/GenBank/DDBJ databases">
        <title>Connecting structure to function with the recovery of over 1000 high-quality activated sludge metagenome-assembled genomes encoding full-length rRNA genes using long-read sequencing.</title>
        <authorList>
            <person name="Singleton C.M."/>
            <person name="Petriglieri F."/>
            <person name="Kristensen J.M."/>
            <person name="Kirkegaard R.H."/>
            <person name="Michaelsen T.Y."/>
            <person name="Andersen M.H."/>
            <person name="Karst S.M."/>
            <person name="Dueholm M.S."/>
            <person name="Nielsen P.H."/>
            <person name="Albertsen M."/>
        </authorList>
    </citation>
    <scope>NUCLEOTIDE SEQUENCE [LARGE SCALE GENOMIC DNA]</scope>
    <source>
        <strain evidence="4">Lyne_18-Q3-R50-59_MAXAC.006</strain>
    </source>
</reference>
<dbReference type="PROSITE" id="PS00045">
    <property type="entry name" value="HISTONE_LIKE"/>
    <property type="match status" value="1"/>
</dbReference>
<evidence type="ECO:0000313" key="5">
    <source>
        <dbReference type="Proteomes" id="UP000727993"/>
    </source>
</evidence>
<dbReference type="Proteomes" id="UP000727993">
    <property type="component" value="Unassembled WGS sequence"/>
</dbReference>
<evidence type="ECO:0000256" key="1">
    <source>
        <dbReference type="ARBA" id="ARBA00023067"/>
    </source>
</evidence>
<dbReference type="GO" id="GO:0030527">
    <property type="term" value="F:structural constituent of chromatin"/>
    <property type="evidence" value="ECO:0007669"/>
    <property type="project" value="InterPro"/>
</dbReference>
<dbReference type="InterPro" id="IPR020816">
    <property type="entry name" value="Histone-like_DNA-bd_CS"/>
</dbReference>
<dbReference type="GO" id="GO:0003677">
    <property type="term" value="F:DNA binding"/>
    <property type="evidence" value="ECO:0007669"/>
    <property type="project" value="UniProtKB-KW"/>
</dbReference>
<evidence type="ECO:0000256" key="3">
    <source>
        <dbReference type="RuleBase" id="RU003939"/>
    </source>
</evidence>
<dbReference type="CDD" id="cd14435">
    <property type="entry name" value="SPO1_TF1_like"/>
    <property type="match status" value="1"/>
</dbReference>
<name>A0A936NDR1_9ACTN</name>
<accession>A0A936NDR1</accession>
<sequence>MNKSELVSTIARRTEMSEKDVNAVLGEFITVVGEVVAKGKDKLTIPGFISFEQTERKARMGRNPQTGEQIQVPATKAVKISAGSKLKKIAKGEETP</sequence>
<keyword evidence="2 4" id="KW-0238">DNA-binding</keyword>
<dbReference type="EMBL" id="JADJZA010000009">
    <property type="protein sequence ID" value="MBK9298445.1"/>
    <property type="molecule type" value="Genomic_DNA"/>
</dbReference>
<dbReference type="GO" id="GO:0005829">
    <property type="term" value="C:cytosol"/>
    <property type="evidence" value="ECO:0007669"/>
    <property type="project" value="TreeGrafter"/>
</dbReference>
<gene>
    <name evidence="4" type="ORF">IPN02_16790</name>
</gene>
<dbReference type="InterPro" id="IPR010992">
    <property type="entry name" value="IHF-like_DNA-bd_dom_sf"/>
</dbReference>
<dbReference type="PANTHER" id="PTHR33175:SF3">
    <property type="entry name" value="DNA-BINDING PROTEIN HU-BETA"/>
    <property type="match status" value="1"/>
</dbReference>
<dbReference type="PANTHER" id="PTHR33175">
    <property type="entry name" value="DNA-BINDING PROTEIN HU"/>
    <property type="match status" value="1"/>
</dbReference>
<dbReference type="GO" id="GO:0030261">
    <property type="term" value="P:chromosome condensation"/>
    <property type="evidence" value="ECO:0007669"/>
    <property type="project" value="UniProtKB-KW"/>
</dbReference>
<comment type="caution">
    <text evidence="4">The sequence shown here is derived from an EMBL/GenBank/DDBJ whole genome shotgun (WGS) entry which is preliminary data.</text>
</comment>
<dbReference type="InterPro" id="IPR000119">
    <property type="entry name" value="Hist_DNA-bd"/>
</dbReference>